<protein>
    <recommendedName>
        <fullName evidence="1">non-specific serine/threonine protein kinase</fullName>
        <ecNumber evidence="1">2.7.11.1</ecNumber>
    </recommendedName>
</protein>
<evidence type="ECO:0000256" key="11">
    <source>
        <dbReference type="ARBA" id="ARBA00047899"/>
    </source>
</evidence>
<dbReference type="InterPro" id="IPR000719">
    <property type="entry name" value="Prot_kinase_dom"/>
</dbReference>
<dbReference type="SMART" id="SM00054">
    <property type="entry name" value="EFh"/>
    <property type="match status" value="4"/>
</dbReference>
<dbReference type="Pfam" id="PF00069">
    <property type="entry name" value="Pkinase"/>
    <property type="match status" value="1"/>
</dbReference>
<evidence type="ECO:0000256" key="7">
    <source>
        <dbReference type="ARBA" id="ARBA00022777"/>
    </source>
</evidence>
<dbReference type="PANTHER" id="PTHR24349">
    <property type="entry name" value="SERINE/THREONINE-PROTEIN KINASE"/>
    <property type="match status" value="1"/>
</dbReference>
<keyword evidence="3" id="KW-0808">Transferase</keyword>
<keyword evidence="17" id="KW-1185">Reference proteome</keyword>
<dbReference type="GO" id="GO:0005509">
    <property type="term" value="F:calcium ion binding"/>
    <property type="evidence" value="ECO:0007669"/>
    <property type="project" value="InterPro"/>
</dbReference>
<keyword evidence="4" id="KW-0479">Metal-binding</keyword>
<comment type="catalytic activity">
    <reaction evidence="12">
        <text>L-seryl-[protein] + ATP = O-phospho-L-seryl-[protein] + ADP + H(+)</text>
        <dbReference type="Rhea" id="RHEA:17989"/>
        <dbReference type="Rhea" id="RHEA-COMP:9863"/>
        <dbReference type="Rhea" id="RHEA-COMP:11604"/>
        <dbReference type="ChEBI" id="CHEBI:15378"/>
        <dbReference type="ChEBI" id="CHEBI:29999"/>
        <dbReference type="ChEBI" id="CHEBI:30616"/>
        <dbReference type="ChEBI" id="CHEBI:83421"/>
        <dbReference type="ChEBI" id="CHEBI:456216"/>
        <dbReference type="EC" id="2.7.11.1"/>
    </reaction>
</comment>
<dbReference type="PROSITE" id="PS00107">
    <property type="entry name" value="PROTEIN_KINASE_ATP"/>
    <property type="match status" value="1"/>
</dbReference>
<dbReference type="EMBL" id="BQKI01000015">
    <property type="protein sequence ID" value="GJN09224.1"/>
    <property type="molecule type" value="Genomic_DNA"/>
</dbReference>
<feature type="domain" description="Protein kinase" evidence="14">
    <location>
        <begin position="241"/>
        <end position="505"/>
    </location>
</feature>
<evidence type="ECO:0000256" key="13">
    <source>
        <dbReference type="PROSITE-ProRule" id="PRU10141"/>
    </source>
</evidence>
<feature type="domain" description="EF-hand" evidence="15">
    <location>
        <begin position="457"/>
        <end position="492"/>
    </location>
</feature>
<evidence type="ECO:0000256" key="2">
    <source>
        <dbReference type="ARBA" id="ARBA00022527"/>
    </source>
</evidence>
<dbReference type="InterPro" id="IPR050205">
    <property type="entry name" value="CDPK_Ser/Thr_kinases"/>
</dbReference>
<dbReference type="FunFam" id="1.10.238.10:FF:000003">
    <property type="entry name" value="Calmodulin A"/>
    <property type="match status" value="1"/>
</dbReference>
<dbReference type="SMART" id="SM00220">
    <property type="entry name" value="S_TKc"/>
    <property type="match status" value="1"/>
</dbReference>
<dbReference type="InterPro" id="IPR018247">
    <property type="entry name" value="EF_Hand_1_Ca_BS"/>
</dbReference>
<dbReference type="PROSITE" id="PS00108">
    <property type="entry name" value="PROTEIN_KINASE_ST"/>
    <property type="match status" value="1"/>
</dbReference>
<dbReference type="PROSITE" id="PS50222">
    <property type="entry name" value="EF_HAND_2"/>
    <property type="match status" value="4"/>
</dbReference>
<keyword evidence="6 13" id="KW-0547">Nucleotide-binding</keyword>
<dbReference type="EC" id="2.7.11.1" evidence="1"/>
<gene>
    <name evidence="16" type="primary">ga27209</name>
    <name evidence="16" type="ORF">PR202_ga27209</name>
</gene>
<keyword evidence="2" id="KW-0723">Serine/threonine-protein kinase</keyword>
<dbReference type="SUPFAM" id="SSF47473">
    <property type="entry name" value="EF-hand"/>
    <property type="match status" value="1"/>
</dbReference>
<dbReference type="Proteomes" id="UP001054889">
    <property type="component" value="Unassembled WGS sequence"/>
</dbReference>
<keyword evidence="5" id="KW-0677">Repeat</keyword>
<evidence type="ECO:0000259" key="14">
    <source>
        <dbReference type="PROSITE" id="PS50011"/>
    </source>
</evidence>
<evidence type="ECO:0000313" key="16">
    <source>
        <dbReference type="EMBL" id="GJN09224.1"/>
    </source>
</evidence>
<keyword evidence="9 13" id="KW-0067">ATP-binding</keyword>
<dbReference type="InterPro" id="IPR008271">
    <property type="entry name" value="Ser/Thr_kinase_AS"/>
</dbReference>
<dbReference type="PROSITE" id="PS50011">
    <property type="entry name" value="PROTEIN_KINASE_DOM"/>
    <property type="match status" value="1"/>
</dbReference>
<reference evidence="16" key="1">
    <citation type="journal article" date="2018" name="DNA Res.">
        <title>Multiple hybrid de novo genome assembly of finger millet, an orphan allotetraploid crop.</title>
        <authorList>
            <person name="Hatakeyama M."/>
            <person name="Aluri S."/>
            <person name="Balachadran M.T."/>
            <person name="Sivarajan S.R."/>
            <person name="Patrignani A."/>
            <person name="Gruter S."/>
            <person name="Poveda L."/>
            <person name="Shimizu-Inatsugi R."/>
            <person name="Baeten J."/>
            <person name="Francoijs K.J."/>
            <person name="Nataraja K.N."/>
            <person name="Reddy Y.A.N."/>
            <person name="Phadnis S."/>
            <person name="Ravikumar R.L."/>
            <person name="Schlapbach R."/>
            <person name="Sreeman S.M."/>
            <person name="Shimizu K.K."/>
        </authorList>
    </citation>
    <scope>NUCLEOTIDE SEQUENCE</scope>
</reference>
<dbReference type="GO" id="GO:0004674">
    <property type="term" value="F:protein serine/threonine kinase activity"/>
    <property type="evidence" value="ECO:0007669"/>
    <property type="project" value="UniProtKB-KW"/>
</dbReference>
<feature type="domain" description="EF-hand" evidence="15">
    <location>
        <begin position="421"/>
        <end position="456"/>
    </location>
</feature>
<proteinExistence type="inferred from homology"/>
<dbReference type="Pfam" id="PF13499">
    <property type="entry name" value="EF-hand_7"/>
    <property type="match status" value="2"/>
</dbReference>
<evidence type="ECO:0000256" key="6">
    <source>
        <dbReference type="ARBA" id="ARBA00022741"/>
    </source>
</evidence>
<evidence type="ECO:0000256" key="5">
    <source>
        <dbReference type="ARBA" id="ARBA00022737"/>
    </source>
</evidence>
<name>A0AAV5DE06_ELECO</name>
<dbReference type="GO" id="GO:0005524">
    <property type="term" value="F:ATP binding"/>
    <property type="evidence" value="ECO:0007669"/>
    <property type="project" value="UniProtKB-UniRule"/>
</dbReference>
<dbReference type="InterPro" id="IPR002048">
    <property type="entry name" value="EF_hand_dom"/>
</dbReference>
<comment type="caution">
    <text evidence="16">The sequence shown here is derived from an EMBL/GenBank/DDBJ whole genome shotgun (WGS) entry which is preliminary data.</text>
</comment>
<dbReference type="InterPro" id="IPR011009">
    <property type="entry name" value="Kinase-like_dom_sf"/>
</dbReference>
<feature type="binding site" evidence="13">
    <location>
        <position position="270"/>
    </location>
    <ligand>
        <name>ATP</name>
        <dbReference type="ChEBI" id="CHEBI:30616"/>
    </ligand>
</feature>
<dbReference type="FunFam" id="3.30.200.20:FF:000004">
    <property type="entry name" value="Calcium-dependent protein kinase 1"/>
    <property type="match status" value="1"/>
</dbReference>
<dbReference type="Gene3D" id="1.10.238.10">
    <property type="entry name" value="EF-hand"/>
    <property type="match status" value="2"/>
</dbReference>
<organism evidence="16 17">
    <name type="scientific">Eleusine coracana subsp. coracana</name>
    <dbReference type="NCBI Taxonomy" id="191504"/>
    <lineage>
        <taxon>Eukaryota</taxon>
        <taxon>Viridiplantae</taxon>
        <taxon>Streptophyta</taxon>
        <taxon>Embryophyta</taxon>
        <taxon>Tracheophyta</taxon>
        <taxon>Spermatophyta</taxon>
        <taxon>Magnoliopsida</taxon>
        <taxon>Liliopsida</taxon>
        <taxon>Poales</taxon>
        <taxon>Poaceae</taxon>
        <taxon>PACMAD clade</taxon>
        <taxon>Chloridoideae</taxon>
        <taxon>Cynodonteae</taxon>
        <taxon>Eleusininae</taxon>
        <taxon>Eleusine</taxon>
    </lineage>
</organism>
<evidence type="ECO:0000313" key="17">
    <source>
        <dbReference type="Proteomes" id="UP001054889"/>
    </source>
</evidence>
<feature type="domain" description="EF-hand" evidence="15">
    <location>
        <begin position="527"/>
        <end position="562"/>
    </location>
</feature>
<comment type="catalytic activity">
    <reaction evidence="11">
        <text>L-threonyl-[protein] + ATP = O-phospho-L-threonyl-[protein] + ADP + H(+)</text>
        <dbReference type="Rhea" id="RHEA:46608"/>
        <dbReference type="Rhea" id="RHEA-COMP:11060"/>
        <dbReference type="Rhea" id="RHEA-COMP:11605"/>
        <dbReference type="ChEBI" id="CHEBI:15378"/>
        <dbReference type="ChEBI" id="CHEBI:30013"/>
        <dbReference type="ChEBI" id="CHEBI:30616"/>
        <dbReference type="ChEBI" id="CHEBI:61977"/>
        <dbReference type="ChEBI" id="CHEBI:456216"/>
        <dbReference type="EC" id="2.7.11.1"/>
    </reaction>
</comment>
<dbReference type="InterPro" id="IPR011992">
    <property type="entry name" value="EF-hand-dom_pair"/>
</dbReference>
<reference evidence="16" key="2">
    <citation type="submission" date="2021-12" db="EMBL/GenBank/DDBJ databases">
        <title>Resequencing data analysis of finger millet.</title>
        <authorList>
            <person name="Hatakeyama M."/>
            <person name="Aluri S."/>
            <person name="Balachadran M.T."/>
            <person name="Sivarajan S.R."/>
            <person name="Poveda L."/>
            <person name="Shimizu-Inatsugi R."/>
            <person name="Schlapbach R."/>
            <person name="Sreeman S.M."/>
            <person name="Shimizu K.K."/>
        </authorList>
    </citation>
    <scope>NUCLEOTIDE SEQUENCE</scope>
</reference>
<feature type="domain" description="EF-hand" evidence="15">
    <location>
        <begin position="493"/>
        <end position="525"/>
    </location>
</feature>
<keyword evidence="8" id="KW-0106">Calcium</keyword>
<dbReference type="AlphaFoldDB" id="A0AAV5DE06"/>
<sequence length="583" mass="65006">MGIEELRIVEEGWGWEYGTWNIRTLDPICPGRLTGPSDLAVPTFRDRPRKATREAACAVQSPPRGNRNRQKKDEIFSSRPQAIPLPVVPPMGTSADGAIVCISCSGDQSLSAKFGGGSPQAGDFLPEDARGAGFGRNFLPTLRLVISSLSGRKGRLASEGLFQFPGFVCSTVAVFKGRLHPEDIQLCETGKPRINLDKKFDKPWPEVNAFKPTAAGILRRGLDPNSISVLERKTADLRDHYIIGRRLGQGQFGTTYLCTEISTGYEYACKTIPKRKFITTEDVEDVRREIRIMHHLSGHKNVVAIKDVYEDSQAIHIVMEVCAGGELFDRIQEKGHYSEQKAAELIRIIVSIVAMCHSLGVMHRDLKPENFLLLDKDDDLSIKAIDFGLSVFFKPGQVFTELVGSPYYVAPEVIAERLTEEEIAGLREIFKAVDVKNRGVITFGELREGLRRYGAGLDDSEISDIMEAANKDNNMTINYEEFIAATVPLNKIEREEHLMAAFTYFDKDGSGFITVDKLQRACGEHNMEDTFLEEIILEVDQNHDGQIDYAEFVAMMQGDKVGLGWQTMETSLDVTLRDAPQVH</sequence>
<keyword evidence="7" id="KW-0418">Kinase</keyword>
<evidence type="ECO:0000256" key="1">
    <source>
        <dbReference type="ARBA" id="ARBA00012513"/>
    </source>
</evidence>
<dbReference type="Gene3D" id="1.10.510.10">
    <property type="entry name" value="Transferase(Phosphotransferase) domain 1"/>
    <property type="match status" value="1"/>
</dbReference>
<dbReference type="CDD" id="cd00051">
    <property type="entry name" value="EFh"/>
    <property type="match status" value="2"/>
</dbReference>
<evidence type="ECO:0000256" key="3">
    <source>
        <dbReference type="ARBA" id="ARBA00022679"/>
    </source>
</evidence>
<dbReference type="PROSITE" id="PS00018">
    <property type="entry name" value="EF_HAND_1"/>
    <property type="match status" value="1"/>
</dbReference>
<dbReference type="InterPro" id="IPR017441">
    <property type="entry name" value="Protein_kinase_ATP_BS"/>
</dbReference>
<accession>A0AAV5DE06</accession>
<evidence type="ECO:0000259" key="15">
    <source>
        <dbReference type="PROSITE" id="PS50222"/>
    </source>
</evidence>
<dbReference type="SUPFAM" id="SSF56112">
    <property type="entry name" value="Protein kinase-like (PK-like)"/>
    <property type="match status" value="1"/>
</dbReference>
<comment type="similarity">
    <text evidence="10">Belongs to the protein kinase superfamily. Ser/Thr protein kinase family. CDPK subfamily.</text>
</comment>
<evidence type="ECO:0000256" key="8">
    <source>
        <dbReference type="ARBA" id="ARBA00022837"/>
    </source>
</evidence>
<evidence type="ECO:0000256" key="9">
    <source>
        <dbReference type="ARBA" id="ARBA00022840"/>
    </source>
</evidence>
<evidence type="ECO:0000256" key="4">
    <source>
        <dbReference type="ARBA" id="ARBA00022723"/>
    </source>
</evidence>
<evidence type="ECO:0000256" key="12">
    <source>
        <dbReference type="ARBA" id="ARBA00048679"/>
    </source>
</evidence>
<evidence type="ECO:0000256" key="10">
    <source>
        <dbReference type="ARBA" id="ARBA00024334"/>
    </source>
</evidence>